<proteinExistence type="predicted"/>
<evidence type="ECO:0000313" key="1">
    <source>
        <dbReference type="EMBL" id="KIL61155.1"/>
    </source>
</evidence>
<dbReference type="Proteomes" id="UP000054549">
    <property type="component" value="Unassembled WGS sequence"/>
</dbReference>
<dbReference type="AlphaFoldDB" id="A0A0C2SDP5"/>
<gene>
    <name evidence="1" type="ORF">M378DRAFT_867477</name>
</gene>
<dbReference type="EMBL" id="KN818288">
    <property type="protein sequence ID" value="KIL61155.1"/>
    <property type="molecule type" value="Genomic_DNA"/>
</dbReference>
<dbReference type="InParanoid" id="A0A0C2SDP5"/>
<protein>
    <submittedName>
        <fullName evidence="1">Uncharacterized protein</fullName>
    </submittedName>
</protein>
<organism evidence="1 2">
    <name type="scientific">Amanita muscaria (strain Koide BX008)</name>
    <dbReference type="NCBI Taxonomy" id="946122"/>
    <lineage>
        <taxon>Eukaryota</taxon>
        <taxon>Fungi</taxon>
        <taxon>Dikarya</taxon>
        <taxon>Basidiomycota</taxon>
        <taxon>Agaricomycotina</taxon>
        <taxon>Agaricomycetes</taxon>
        <taxon>Agaricomycetidae</taxon>
        <taxon>Agaricales</taxon>
        <taxon>Pluteineae</taxon>
        <taxon>Amanitaceae</taxon>
        <taxon>Amanita</taxon>
    </lineage>
</organism>
<accession>A0A0C2SDP5</accession>
<dbReference type="HOGENOM" id="CLU_2263082_0_0_1"/>
<keyword evidence="2" id="KW-1185">Reference proteome</keyword>
<name>A0A0C2SDP5_AMAMK</name>
<sequence>MNHSLIHLRTKKGITLRSISEHKTHRISPFYGMRSAYGFYHSSLRLFGNQVRKDRSEQDVHGDQSRQALCNVYAVAANLSAPSPLFPPNTPNSTQGCIHAVLE</sequence>
<evidence type="ECO:0000313" key="2">
    <source>
        <dbReference type="Proteomes" id="UP000054549"/>
    </source>
</evidence>
<reference evidence="1 2" key="1">
    <citation type="submission" date="2014-04" db="EMBL/GenBank/DDBJ databases">
        <title>Evolutionary Origins and Diversification of the Mycorrhizal Mutualists.</title>
        <authorList>
            <consortium name="DOE Joint Genome Institute"/>
            <consortium name="Mycorrhizal Genomics Consortium"/>
            <person name="Kohler A."/>
            <person name="Kuo A."/>
            <person name="Nagy L.G."/>
            <person name="Floudas D."/>
            <person name="Copeland A."/>
            <person name="Barry K.W."/>
            <person name="Cichocki N."/>
            <person name="Veneault-Fourrey C."/>
            <person name="LaButti K."/>
            <person name="Lindquist E.A."/>
            <person name="Lipzen A."/>
            <person name="Lundell T."/>
            <person name="Morin E."/>
            <person name="Murat C."/>
            <person name="Riley R."/>
            <person name="Ohm R."/>
            <person name="Sun H."/>
            <person name="Tunlid A."/>
            <person name="Henrissat B."/>
            <person name="Grigoriev I.V."/>
            <person name="Hibbett D.S."/>
            <person name="Martin F."/>
        </authorList>
    </citation>
    <scope>NUCLEOTIDE SEQUENCE [LARGE SCALE GENOMIC DNA]</scope>
    <source>
        <strain evidence="1 2">Koide BX008</strain>
    </source>
</reference>